<evidence type="ECO:0000256" key="6">
    <source>
        <dbReference type="ARBA" id="ARBA00023187"/>
    </source>
</evidence>
<keyword evidence="4" id="KW-0805">Transcription regulation</keyword>
<evidence type="ECO:0000313" key="11">
    <source>
        <dbReference type="Proteomes" id="UP000094385"/>
    </source>
</evidence>
<feature type="domain" description="Pinin/SDK/MemA protein" evidence="9">
    <location>
        <begin position="85"/>
        <end position="200"/>
    </location>
</feature>
<dbReference type="InterPro" id="IPR039853">
    <property type="entry name" value="Pinin"/>
</dbReference>
<feature type="region of interest" description="Disordered" evidence="8">
    <location>
        <begin position="225"/>
        <end position="270"/>
    </location>
</feature>
<evidence type="ECO:0000256" key="5">
    <source>
        <dbReference type="ARBA" id="ARBA00023163"/>
    </source>
</evidence>
<protein>
    <recommendedName>
        <fullName evidence="9">Pinin/SDK/MemA protein domain-containing protein</fullName>
    </recommendedName>
</protein>
<dbReference type="Pfam" id="PF04696">
    <property type="entry name" value="Pinin_SDK_memA"/>
    <property type="match status" value="1"/>
</dbReference>
<evidence type="ECO:0000256" key="8">
    <source>
        <dbReference type="SAM" id="MobiDB-lite"/>
    </source>
</evidence>
<dbReference type="InterPro" id="IPR006786">
    <property type="entry name" value="Pinin_SDK_MemA"/>
</dbReference>
<reference evidence="10 11" key="1">
    <citation type="journal article" date="2016" name="Proc. Natl. Acad. Sci. U.S.A.">
        <title>Comparative genomics of biotechnologically important yeasts.</title>
        <authorList>
            <person name="Riley R."/>
            <person name="Haridas S."/>
            <person name="Wolfe K.H."/>
            <person name="Lopes M.R."/>
            <person name="Hittinger C.T."/>
            <person name="Goeker M."/>
            <person name="Salamov A.A."/>
            <person name="Wisecaver J.H."/>
            <person name="Long T.M."/>
            <person name="Calvey C.H."/>
            <person name="Aerts A.L."/>
            <person name="Barry K.W."/>
            <person name="Choi C."/>
            <person name="Clum A."/>
            <person name="Coughlan A.Y."/>
            <person name="Deshpande S."/>
            <person name="Douglass A.P."/>
            <person name="Hanson S.J."/>
            <person name="Klenk H.-P."/>
            <person name="LaButti K.M."/>
            <person name="Lapidus A."/>
            <person name="Lindquist E.A."/>
            <person name="Lipzen A.M."/>
            <person name="Meier-Kolthoff J.P."/>
            <person name="Ohm R.A."/>
            <person name="Otillar R.P."/>
            <person name="Pangilinan J.L."/>
            <person name="Peng Y."/>
            <person name="Rokas A."/>
            <person name="Rosa C.A."/>
            <person name="Scheuner C."/>
            <person name="Sibirny A.A."/>
            <person name="Slot J.C."/>
            <person name="Stielow J.B."/>
            <person name="Sun H."/>
            <person name="Kurtzman C.P."/>
            <person name="Blackwell M."/>
            <person name="Grigoriev I.V."/>
            <person name="Jeffries T.W."/>
        </authorList>
    </citation>
    <scope>NUCLEOTIDE SEQUENCE [LARGE SCALE GENOMIC DNA]</scope>
    <source>
        <strain evidence="10 11">NRRL Y-11557</strain>
    </source>
</reference>
<evidence type="ECO:0000256" key="1">
    <source>
        <dbReference type="ARBA" id="ARBA00004123"/>
    </source>
</evidence>
<evidence type="ECO:0000256" key="3">
    <source>
        <dbReference type="ARBA" id="ARBA00022664"/>
    </source>
</evidence>
<dbReference type="GO" id="GO:0006397">
    <property type="term" value="P:mRNA processing"/>
    <property type="evidence" value="ECO:0007669"/>
    <property type="project" value="UniProtKB-KW"/>
</dbReference>
<dbReference type="GO" id="GO:0008380">
    <property type="term" value="P:RNA splicing"/>
    <property type="evidence" value="ECO:0007669"/>
    <property type="project" value="UniProtKB-KW"/>
</dbReference>
<feature type="compositionally biased region" description="Low complexity" evidence="8">
    <location>
        <begin position="41"/>
        <end position="52"/>
    </location>
</feature>
<keyword evidence="3" id="KW-0507">mRNA processing</keyword>
<organism evidence="10 11">
    <name type="scientific">Lipomyces starkeyi NRRL Y-11557</name>
    <dbReference type="NCBI Taxonomy" id="675824"/>
    <lineage>
        <taxon>Eukaryota</taxon>
        <taxon>Fungi</taxon>
        <taxon>Dikarya</taxon>
        <taxon>Ascomycota</taxon>
        <taxon>Saccharomycotina</taxon>
        <taxon>Lipomycetes</taxon>
        <taxon>Lipomycetales</taxon>
        <taxon>Lipomycetaceae</taxon>
        <taxon>Lipomyces</taxon>
    </lineage>
</organism>
<dbReference type="PANTHER" id="PTHR12707">
    <property type="entry name" value="PINN"/>
    <property type="match status" value="1"/>
</dbReference>
<accession>A0A1E3Q631</accession>
<dbReference type="STRING" id="675824.A0A1E3Q631"/>
<gene>
    <name evidence="10" type="ORF">LIPSTDRAFT_278846</name>
</gene>
<dbReference type="Proteomes" id="UP000094385">
    <property type="component" value="Unassembled WGS sequence"/>
</dbReference>
<feature type="region of interest" description="Disordered" evidence="8">
    <location>
        <begin position="1"/>
        <end position="135"/>
    </location>
</feature>
<comment type="subcellular location">
    <subcellularLocation>
        <location evidence="1">Nucleus</location>
    </subcellularLocation>
</comment>
<evidence type="ECO:0000256" key="2">
    <source>
        <dbReference type="ARBA" id="ARBA00010386"/>
    </source>
</evidence>
<dbReference type="PANTHER" id="PTHR12707:SF0">
    <property type="entry name" value="PININ"/>
    <property type="match status" value="1"/>
</dbReference>
<feature type="compositionally biased region" description="Basic and acidic residues" evidence="8">
    <location>
        <begin position="104"/>
        <end position="135"/>
    </location>
</feature>
<dbReference type="AlphaFoldDB" id="A0A1E3Q631"/>
<evidence type="ECO:0000256" key="4">
    <source>
        <dbReference type="ARBA" id="ARBA00023015"/>
    </source>
</evidence>
<dbReference type="GO" id="GO:0071013">
    <property type="term" value="C:catalytic step 2 spliceosome"/>
    <property type="evidence" value="ECO:0007669"/>
    <property type="project" value="TreeGrafter"/>
</dbReference>
<evidence type="ECO:0000256" key="7">
    <source>
        <dbReference type="ARBA" id="ARBA00023242"/>
    </source>
</evidence>
<evidence type="ECO:0000313" key="10">
    <source>
        <dbReference type="EMBL" id="ODQ72934.1"/>
    </source>
</evidence>
<keyword evidence="5" id="KW-0804">Transcription</keyword>
<keyword evidence="6" id="KW-0508">mRNA splicing</keyword>
<dbReference type="OrthoDB" id="330772at2759"/>
<name>A0A1E3Q631_LIPST</name>
<comment type="similarity">
    <text evidence="2">Belongs to the pinin family.</text>
</comment>
<keyword evidence="7" id="KW-0539">Nucleus</keyword>
<dbReference type="EMBL" id="KV454294">
    <property type="protein sequence ID" value="ODQ72934.1"/>
    <property type="molecule type" value="Genomic_DNA"/>
</dbReference>
<evidence type="ECO:0000259" key="9">
    <source>
        <dbReference type="Pfam" id="PF04696"/>
    </source>
</evidence>
<proteinExistence type="inferred from homology"/>
<sequence>MSEPDHVDASASVTMPTVVVPSIVVKPEATLPSKRERSESRTPSPSRSISRPLVDENTQPAEHHGSAVTEQPKRIRRNPSLAAAEEKGRNKRMFGMLLTSLGKFQEETSRSHITSKREEVERRVRESQRKESLDMERQIREERFKRSRLAEYRRTHSALSSKTAMMREHAPLLKTATVPVVYYKPKILRKEEEETIARQMEEMEYNIKQEWDDFYVRFPKEEFNEPVLGRAEPSEPVQTEGIPANTNGSERGYKSDEAEDDDNSGVALAS</sequence>
<keyword evidence="11" id="KW-1185">Reference proteome</keyword>